<dbReference type="GeneID" id="95393791"/>
<accession>A0A7W5VP66</accession>
<dbReference type="Pfam" id="PF13460">
    <property type="entry name" value="NAD_binding_10"/>
    <property type="match status" value="1"/>
</dbReference>
<name>A0A7W5VP66_9ACTN</name>
<reference evidence="2 3" key="1">
    <citation type="submission" date="2020-08" db="EMBL/GenBank/DDBJ databases">
        <title>Sequencing the genomes of 1000 actinobacteria strains.</title>
        <authorList>
            <person name="Klenk H.-P."/>
        </authorList>
    </citation>
    <scope>NUCLEOTIDE SEQUENCE [LARGE SCALE GENOMIC DNA]</scope>
    <source>
        <strain evidence="2 3">DSM 44320</strain>
    </source>
</reference>
<dbReference type="Gene3D" id="3.90.25.10">
    <property type="entry name" value="UDP-galactose 4-epimerase, domain 1"/>
    <property type="match status" value="1"/>
</dbReference>
<evidence type="ECO:0000259" key="1">
    <source>
        <dbReference type="Pfam" id="PF13460"/>
    </source>
</evidence>
<dbReference type="PANTHER" id="PTHR43162">
    <property type="match status" value="1"/>
</dbReference>
<gene>
    <name evidence="2" type="ORF">FHR33_007577</name>
</gene>
<protein>
    <submittedName>
        <fullName evidence="2">Uncharacterized protein YbjT (DUF2867 family)</fullName>
    </submittedName>
</protein>
<organism evidence="2 3">
    <name type="scientific">Nonomuraea dietziae</name>
    <dbReference type="NCBI Taxonomy" id="65515"/>
    <lineage>
        <taxon>Bacteria</taxon>
        <taxon>Bacillati</taxon>
        <taxon>Actinomycetota</taxon>
        <taxon>Actinomycetes</taxon>
        <taxon>Streptosporangiales</taxon>
        <taxon>Streptosporangiaceae</taxon>
        <taxon>Nonomuraea</taxon>
    </lineage>
</organism>
<proteinExistence type="predicted"/>
<dbReference type="InterPro" id="IPR016040">
    <property type="entry name" value="NAD(P)-bd_dom"/>
</dbReference>
<dbReference type="PANTHER" id="PTHR43162:SF1">
    <property type="entry name" value="PRESTALK A DIFFERENTIATION PROTEIN A"/>
    <property type="match status" value="1"/>
</dbReference>
<evidence type="ECO:0000313" key="2">
    <source>
        <dbReference type="EMBL" id="MBB3731717.1"/>
    </source>
</evidence>
<dbReference type="SUPFAM" id="SSF51735">
    <property type="entry name" value="NAD(P)-binding Rossmann-fold domains"/>
    <property type="match status" value="1"/>
</dbReference>
<dbReference type="AlphaFoldDB" id="A0A7W5VP66"/>
<keyword evidence="3" id="KW-1185">Reference proteome</keyword>
<dbReference type="RefSeq" id="WP_183658079.1">
    <property type="nucleotide sequence ID" value="NZ_JACIBV010000001.1"/>
</dbReference>
<feature type="domain" description="NAD(P)-binding" evidence="1">
    <location>
        <begin position="6"/>
        <end position="172"/>
    </location>
</feature>
<dbReference type="EMBL" id="JACIBV010000001">
    <property type="protein sequence ID" value="MBB3731717.1"/>
    <property type="molecule type" value="Genomic_DNA"/>
</dbReference>
<dbReference type="InterPro" id="IPR036291">
    <property type="entry name" value="NAD(P)-bd_dom_sf"/>
</dbReference>
<comment type="caution">
    <text evidence="2">The sequence shown here is derived from an EMBL/GenBank/DDBJ whole genome shotgun (WGS) entry which is preliminary data.</text>
</comment>
<dbReference type="InterPro" id="IPR051604">
    <property type="entry name" value="Ergot_Alk_Oxidoreductase"/>
</dbReference>
<sequence>MILVTGATGRVGGQVVRQLVEAGVPEVRALARDAGRARLPVEVVEGDLAVPGSLDAALEGVEKVFLVWPTLQADHAAPETVKRLAGRHVVYFSAATAGAADPINASHGEIERLVRESGADWTFLRITGLAANDLKWAEGIERDGVVREPFAGWARSHIHEADVAAAGVRVLTGEGHEGATYVLTGPQALTAPERVAAVSAVIGREVRFQEASLEEVRLQYEAVFGPELAAGLVGRMAGGVPEPEPVTGTVEELTGRPARTYRQWAADHWR</sequence>
<evidence type="ECO:0000313" key="3">
    <source>
        <dbReference type="Proteomes" id="UP000579945"/>
    </source>
</evidence>
<dbReference type="Gene3D" id="3.40.50.720">
    <property type="entry name" value="NAD(P)-binding Rossmann-like Domain"/>
    <property type="match status" value="1"/>
</dbReference>
<dbReference type="Proteomes" id="UP000579945">
    <property type="component" value="Unassembled WGS sequence"/>
</dbReference>